<name>A0AA39LQH1_9BILA</name>
<feature type="transmembrane region" description="Helical" evidence="5">
    <location>
        <begin position="413"/>
        <end position="436"/>
    </location>
</feature>
<dbReference type="PRINTS" id="PR00237">
    <property type="entry name" value="GPCRRHODOPSN"/>
</dbReference>
<reference evidence="7" key="1">
    <citation type="submission" date="2023-06" db="EMBL/GenBank/DDBJ databases">
        <title>Genomic analysis of the entomopathogenic nematode Steinernema hermaphroditum.</title>
        <authorList>
            <person name="Schwarz E.M."/>
            <person name="Heppert J.K."/>
            <person name="Baniya A."/>
            <person name="Schwartz H.T."/>
            <person name="Tan C.-H."/>
            <person name="Antoshechkin I."/>
            <person name="Sternberg P.W."/>
            <person name="Goodrich-Blair H."/>
            <person name="Dillman A.R."/>
        </authorList>
    </citation>
    <scope>NUCLEOTIDE SEQUENCE</scope>
    <source>
        <strain evidence="7">PS9179</strain>
        <tissue evidence="7">Whole animal</tissue>
    </source>
</reference>
<evidence type="ECO:0000256" key="4">
    <source>
        <dbReference type="ARBA" id="ARBA00023136"/>
    </source>
</evidence>
<keyword evidence="2 5" id="KW-0812">Transmembrane</keyword>
<accession>A0AA39LQH1</accession>
<comment type="caution">
    <text evidence="7">The sequence shown here is derived from an EMBL/GenBank/DDBJ whole genome shotgun (WGS) entry which is preliminary data.</text>
</comment>
<dbReference type="AlphaFoldDB" id="A0AA39LQH1"/>
<evidence type="ECO:0000313" key="8">
    <source>
        <dbReference type="Proteomes" id="UP001175271"/>
    </source>
</evidence>
<dbReference type="Proteomes" id="UP001175271">
    <property type="component" value="Unassembled WGS sequence"/>
</dbReference>
<feature type="transmembrane region" description="Helical" evidence="5">
    <location>
        <begin position="131"/>
        <end position="154"/>
    </location>
</feature>
<evidence type="ECO:0000256" key="5">
    <source>
        <dbReference type="SAM" id="Phobius"/>
    </source>
</evidence>
<organism evidence="7 8">
    <name type="scientific">Steinernema hermaphroditum</name>
    <dbReference type="NCBI Taxonomy" id="289476"/>
    <lineage>
        <taxon>Eukaryota</taxon>
        <taxon>Metazoa</taxon>
        <taxon>Ecdysozoa</taxon>
        <taxon>Nematoda</taxon>
        <taxon>Chromadorea</taxon>
        <taxon>Rhabditida</taxon>
        <taxon>Tylenchina</taxon>
        <taxon>Panagrolaimomorpha</taxon>
        <taxon>Strongyloidoidea</taxon>
        <taxon>Steinernematidae</taxon>
        <taxon>Steinernema</taxon>
    </lineage>
</organism>
<feature type="transmembrane region" description="Helical" evidence="5">
    <location>
        <begin position="89"/>
        <end position="111"/>
    </location>
</feature>
<evidence type="ECO:0000313" key="7">
    <source>
        <dbReference type="EMBL" id="KAK0405635.1"/>
    </source>
</evidence>
<protein>
    <recommendedName>
        <fullName evidence="6">G-protein coupled receptors family 1 profile domain-containing protein</fullName>
    </recommendedName>
</protein>
<dbReference type="InterPro" id="IPR047130">
    <property type="entry name" value="7TM_GPCR_Srsx_nematod"/>
</dbReference>
<gene>
    <name evidence="7" type="ORF">QR680_018103</name>
</gene>
<feature type="transmembrane region" description="Helical" evidence="5">
    <location>
        <begin position="174"/>
        <end position="194"/>
    </location>
</feature>
<feature type="transmembrane region" description="Helical" evidence="5">
    <location>
        <begin position="54"/>
        <end position="77"/>
    </location>
</feature>
<keyword evidence="8" id="KW-1185">Reference proteome</keyword>
<feature type="transmembrane region" description="Helical" evidence="5">
    <location>
        <begin position="230"/>
        <end position="253"/>
    </location>
</feature>
<dbReference type="InterPro" id="IPR017452">
    <property type="entry name" value="GPCR_Rhodpsn_7TM"/>
</dbReference>
<feature type="transmembrane region" description="Helical" evidence="5">
    <location>
        <begin position="265"/>
        <end position="283"/>
    </location>
</feature>
<dbReference type="SUPFAM" id="SSF81321">
    <property type="entry name" value="Family A G protein-coupled receptor-like"/>
    <property type="match status" value="1"/>
</dbReference>
<dbReference type="SMART" id="SM01381">
    <property type="entry name" value="7TM_GPCR_Srsx"/>
    <property type="match status" value="1"/>
</dbReference>
<dbReference type="GO" id="GO:0004930">
    <property type="term" value="F:G protein-coupled receptor activity"/>
    <property type="evidence" value="ECO:0007669"/>
    <property type="project" value="InterPro"/>
</dbReference>
<dbReference type="PANTHER" id="PTHR23360">
    <property type="entry name" value="G-PROTEIN COUPLED RECEPTORS FAMILY 1 PROFILE DOMAIN-CONTAINING PROTEIN-RELATED"/>
    <property type="match status" value="1"/>
</dbReference>
<proteinExistence type="predicted"/>
<dbReference type="GO" id="GO:0016020">
    <property type="term" value="C:membrane"/>
    <property type="evidence" value="ECO:0007669"/>
    <property type="project" value="UniProtKB-SubCell"/>
</dbReference>
<dbReference type="PANTHER" id="PTHR23360:SF16">
    <property type="entry name" value="G-PROTEIN COUPLED RECEPTORS FAMILY 1 PROFILE DOMAIN-CONTAINING PROTEIN"/>
    <property type="match status" value="1"/>
</dbReference>
<dbReference type="CDD" id="cd00637">
    <property type="entry name" value="7tm_classA_rhodopsin-like"/>
    <property type="match status" value="1"/>
</dbReference>
<dbReference type="InterPro" id="IPR019424">
    <property type="entry name" value="7TM_GPCR_Srsx"/>
</dbReference>
<feature type="transmembrane region" description="Helical" evidence="5">
    <location>
        <begin position="20"/>
        <end position="42"/>
    </location>
</feature>
<evidence type="ECO:0000259" key="6">
    <source>
        <dbReference type="PROSITE" id="PS50262"/>
    </source>
</evidence>
<sequence>MEPLRNDSGGSVELVPPAMIWATTVMSVFGICGNALIVIVTLTSKHLQTRCNILIAILAVTDCIICTYLTQLRIYMFAKYYFVPNNICFFSSLHGIFALNFQAAMGLILGIDRLGAVTFPFRYKSLDSKQYIMSMLIPAFVFAVIFTAIGAAAVDDSPVPFCLPPTAYNGRSRMVWISANILIVILVIFVYSIAQYKVYRLKKSAIATSMVGKDSVNVHRMQRLLTSLTIIVLIYSATWAVTVFSLIAAQVWAQHKPIYHLIEQQLGWLVIINASSAFPVYMWRAAEYRRAVLRLFPYARYYVEPAPQPMTVAVRTRPVKRPLMVQQTNMLFETPKIRQNHIRRISLNSRRTSTDDRSKKNTDNKEVHMQHLPTEDFCQSTYDSVEFWNGATTPEEVAELYDEEFHMAQKMEAMVNIISAIGDILGKVISFVIWTVGP</sequence>
<keyword evidence="3 5" id="KW-1133">Transmembrane helix</keyword>
<dbReference type="Gene3D" id="1.20.1070.10">
    <property type="entry name" value="Rhodopsin 7-helix transmembrane proteins"/>
    <property type="match status" value="1"/>
</dbReference>
<evidence type="ECO:0000256" key="1">
    <source>
        <dbReference type="ARBA" id="ARBA00004370"/>
    </source>
</evidence>
<dbReference type="Pfam" id="PF10320">
    <property type="entry name" value="7TM_GPCR_Srsx"/>
    <property type="match status" value="1"/>
</dbReference>
<evidence type="ECO:0000256" key="3">
    <source>
        <dbReference type="ARBA" id="ARBA00022989"/>
    </source>
</evidence>
<feature type="domain" description="G-protein coupled receptors family 1 profile" evidence="6">
    <location>
        <begin position="33"/>
        <end position="281"/>
    </location>
</feature>
<dbReference type="PROSITE" id="PS50262">
    <property type="entry name" value="G_PROTEIN_RECEP_F1_2"/>
    <property type="match status" value="1"/>
</dbReference>
<comment type="subcellular location">
    <subcellularLocation>
        <location evidence="1">Membrane</location>
    </subcellularLocation>
</comment>
<dbReference type="InterPro" id="IPR000276">
    <property type="entry name" value="GPCR_Rhodpsn"/>
</dbReference>
<keyword evidence="4 5" id="KW-0472">Membrane</keyword>
<dbReference type="EMBL" id="JAUCMV010000004">
    <property type="protein sequence ID" value="KAK0405635.1"/>
    <property type="molecule type" value="Genomic_DNA"/>
</dbReference>
<evidence type="ECO:0000256" key="2">
    <source>
        <dbReference type="ARBA" id="ARBA00022692"/>
    </source>
</evidence>